<dbReference type="RefSeq" id="WP_046848683.1">
    <property type="nucleotide sequence ID" value="NZ_CBDIPD010000118.1"/>
</dbReference>
<accession>A0A0F7KCP3</accession>
<evidence type="ECO:0000313" key="2">
    <source>
        <dbReference type="EMBL" id="AKH36579.1"/>
    </source>
</evidence>
<proteinExistence type="predicted"/>
<evidence type="ECO:0000313" key="4">
    <source>
        <dbReference type="EMBL" id="SDW89047.1"/>
    </source>
</evidence>
<dbReference type="InterPro" id="IPR002059">
    <property type="entry name" value="CSP_DNA-bd"/>
</dbReference>
<sequence>MQSPLQITIRDISSSDALEAHIRDKVEKLENFFDRIVSCHVVVEMPHKHHHQGKEFNVRINIGVPGNDIVVNRDHHEDPYVALREAFDAAKRQLEDHARRMQLKTKAHAADQIGHVARIFYEEGYGFIRGQDSVERYFHRDNVIDPSFELLQEGDEVKFIEELGAETPQAKRVSAGKHHLPE</sequence>
<dbReference type="GO" id="GO:0005840">
    <property type="term" value="C:ribosome"/>
    <property type="evidence" value="ECO:0007669"/>
    <property type="project" value="UniProtKB-KW"/>
</dbReference>
<keyword evidence="2" id="KW-0687">Ribonucleoprotein</keyword>
<dbReference type="SUPFAM" id="SSF50249">
    <property type="entry name" value="Nucleic acid-binding proteins"/>
    <property type="match status" value="1"/>
</dbReference>
<dbReference type="EMBL" id="FNNH01000036">
    <property type="protein sequence ID" value="SDW89047.1"/>
    <property type="molecule type" value="Genomic_DNA"/>
</dbReference>
<dbReference type="InterPro" id="IPR012340">
    <property type="entry name" value="NA-bd_OB-fold"/>
</dbReference>
<gene>
    <name evidence="2" type="ORF">AAW31_00070</name>
    <name evidence="3" type="ORF">AAW31_18400</name>
    <name evidence="5" type="ORF">BCL69_10741</name>
    <name evidence="4" type="ORF">SAMN05421882_10362</name>
</gene>
<evidence type="ECO:0000313" key="8">
    <source>
        <dbReference type="Proteomes" id="UP000324176"/>
    </source>
</evidence>
<dbReference type="EMBL" id="VNHT01000074">
    <property type="protein sequence ID" value="TYP78375.1"/>
    <property type="molecule type" value="Genomic_DNA"/>
</dbReference>
<dbReference type="Proteomes" id="UP000034156">
    <property type="component" value="Chromosome"/>
</dbReference>
<dbReference type="EMBL" id="CP011451">
    <property type="protein sequence ID" value="AKH36579.1"/>
    <property type="molecule type" value="Genomic_DNA"/>
</dbReference>
<dbReference type="GO" id="GO:0003676">
    <property type="term" value="F:nucleic acid binding"/>
    <property type="evidence" value="ECO:0007669"/>
    <property type="project" value="InterPro"/>
</dbReference>
<keyword evidence="2" id="KW-0689">Ribosomal protein</keyword>
<dbReference type="KEGG" id="nco:AAW31_18400"/>
<dbReference type="PROSITE" id="PS51857">
    <property type="entry name" value="CSD_2"/>
    <property type="match status" value="1"/>
</dbReference>
<reference evidence="2 6" key="2">
    <citation type="journal article" date="2016" name="Genome Announc.">
        <title>Genome Sequence of Nitrosomonas communis Strain Nm2, a Mesophilic Ammonia-Oxidizing Bacterium Isolated from Mediterranean Soil.</title>
        <authorList>
            <person name="Kozlowski J.A."/>
            <person name="Kits K.D."/>
            <person name="Stein L.Y."/>
        </authorList>
    </citation>
    <scope>NUCLEOTIDE SEQUENCE [LARGE SCALE GENOMIC DNA]</scope>
    <source>
        <strain evidence="2 6">Nm2</strain>
    </source>
</reference>
<reference evidence="5 8" key="4">
    <citation type="submission" date="2019-07" db="EMBL/GenBank/DDBJ databases">
        <title>Active sludge and wastewater microbial communities from Klosterneuburg, Austria.</title>
        <authorList>
            <person name="Wagner M."/>
        </authorList>
    </citation>
    <scope>NUCLEOTIDE SEQUENCE [LARGE SCALE GENOMIC DNA]</scope>
    <source>
        <strain evidence="5 8">Nm2</strain>
    </source>
</reference>
<evidence type="ECO:0000313" key="5">
    <source>
        <dbReference type="EMBL" id="TYP78375.1"/>
    </source>
</evidence>
<evidence type="ECO:0000313" key="7">
    <source>
        <dbReference type="Proteomes" id="UP000183454"/>
    </source>
</evidence>
<evidence type="ECO:0000313" key="3">
    <source>
        <dbReference type="EMBL" id="AKH39338.1"/>
    </source>
</evidence>
<dbReference type="CDD" id="cd00552">
    <property type="entry name" value="RaiA"/>
    <property type="match status" value="1"/>
</dbReference>
<dbReference type="OrthoDB" id="9782252at2"/>
<protein>
    <submittedName>
        <fullName evidence="2">30S ribosomal protein S30</fullName>
    </submittedName>
    <submittedName>
        <fullName evidence="4">Ribosomal subunit interface protein</fullName>
    </submittedName>
</protein>
<dbReference type="Proteomes" id="UP000324176">
    <property type="component" value="Unassembled WGS sequence"/>
</dbReference>
<dbReference type="EMBL" id="CP011451">
    <property type="protein sequence ID" value="AKH39338.1"/>
    <property type="molecule type" value="Genomic_DNA"/>
</dbReference>
<dbReference type="Gene3D" id="2.40.50.140">
    <property type="entry name" value="Nucleic acid-binding proteins"/>
    <property type="match status" value="1"/>
</dbReference>
<reference evidence="6" key="1">
    <citation type="submission" date="2015-05" db="EMBL/GenBank/DDBJ databases">
        <title>Draft genome of Nitrosomonas communis strain Nm2.</title>
        <authorList>
            <person name="Kozlowski J.A."/>
            <person name="Kits K.D."/>
            <person name="Stein L.Y."/>
        </authorList>
    </citation>
    <scope>NUCLEOTIDE SEQUENCE [LARGE SCALE GENOMIC DNA]</scope>
    <source>
        <strain evidence="6">Nm2</strain>
    </source>
</reference>
<dbReference type="Proteomes" id="UP000183454">
    <property type="component" value="Unassembled WGS sequence"/>
</dbReference>
<dbReference type="NCBIfam" id="TIGR00741">
    <property type="entry name" value="yfiA"/>
    <property type="match status" value="1"/>
</dbReference>
<name>A0A0F7KCP3_9PROT</name>
<evidence type="ECO:0000259" key="1">
    <source>
        <dbReference type="PROSITE" id="PS51857"/>
    </source>
</evidence>
<dbReference type="AlphaFoldDB" id="A0A0F7KCP3"/>
<dbReference type="KEGG" id="nco:AAW31_00070"/>
<organism evidence="2 6">
    <name type="scientific">Nitrosomonas communis</name>
    <dbReference type="NCBI Taxonomy" id="44574"/>
    <lineage>
        <taxon>Bacteria</taxon>
        <taxon>Pseudomonadati</taxon>
        <taxon>Pseudomonadota</taxon>
        <taxon>Betaproteobacteria</taxon>
        <taxon>Nitrosomonadales</taxon>
        <taxon>Nitrosomonadaceae</taxon>
        <taxon>Nitrosomonas</taxon>
    </lineage>
</organism>
<dbReference type="PATRIC" id="fig|44574.3.peg.15"/>
<keyword evidence="6" id="KW-1185">Reference proteome</keyword>
<reference evidence="4 7" key="3">
    <citation type="submission" date="2016-10" db="EMBL/GenBank/DDBJ databases">
        <authorList>
            <person name="de Groot N.N."/>
        </authorList>
    </citation>
    <scope>NUCLEOTIDE SEQUENCE [LARGE SCALE GENOMIC DNA]</scope>
    <source>
        <strain evidence="4 7">Nm110</strain>
    </source>
</reference>
<dbReference type="InterPro" id="IPR003489">
    <property type="entry name" value="RHF/RaiA"/>
</dbReference>
<evidence type="ECO:0000313" key="6">
    <source>
        <dbReference type="Proteomes" id="UP000034156"/>
    </source>
</evidence>
<feature type="domain" description="CSD" evidence="1">
    <location>
        <begin position="111"/>
        <end position="175"/>
    </location>
</feature>
<dbReference type="Pfam" id="PF00313">
    <property type="entry name" value="CSD"/>
    <property type="match status" value="1"/>
</dbReference>
<dbReference type="SUPFAM" id="SSF69754">
    <property type="entry name" value="Ribosome binding protein Y (YfiA homologue)"/>
    <property type="match status" value="1"/>
</dbReference>
<dbReference type="Pfam" id="PF02482">
    <property type="entry name" value="Ribosomal_S30AE"/>
    <property type="match status" value="1"/>
</dbReference>
<dbReference type="Gene3D" id="3.30.160.100">
    <property type="entry name" value="Ribosome hibernation promotion factor-like"/>
    <property type="match status" value="1"/>
</dbReference>
<dbReference type="InterPro" id="IPR036567">
    <property type="entry name" value="RHF-like"/>
</dbReference>